<protein>
    <submittedName>
        <fullName evidence="1">Uncharacterized protein</fullName>
    </submittedName>
</protein>
<dbReference type="AlphaFoldDB" id="A0AAV4NGX6"/>
<comment type="caution">
    <text evidence="1">The sequence shown here is derived from an EMBL/GenBank/DDBJ whole genome shotgun (WGS) entry which is preliminary data.</text>
</comment>
<gene>
    <name evidence="1" type="ORF">CEXT_376331</name>
</gene>
<name>A0AAV4NGX6_CAEEX</name>
<keyword evidence="2" id="KW-1185">Reference proteome</keyword>
<accession>A0AAV4NGX6</accession>
<sequence>MESVDTGSLATMACDFSSWLQRKLDGKRFFGVDGGIRCFPLPVFNSCSRAYLRFVISEVDFEYHQYVILRRDELMHLF</sequence>
<organism evidence="1 2">
    <name type="scientific">Caerostris extrusa</name>
    <name type="common">Bark spider</name>
    <name type="synonym">Caerostris bankana</name>
    <dbReference type="NCBI Taxonomy" id="172846"/>
    <lineage>
        <taxon>Eukaryota</taxon>
        <taxon>Metazoa</taxon>
        <taxon>Ecdysozoa</taxon>
        <taxon>Arthropoda</taxon>
        <taxon>Chelicerata</taxon>
        <taxon>Arachnida</taxon>
        <taxon>Araneae</taxon>
        <taxon>Araneomorphae</taxon>
        <taxon>Entelegynae</taxon>
        <taxon>Araneoidea</taxon>
        <taxon>Araneidae</taxon>
        <taxon>Caerostris</taxon>
    </lineage>
</organism>
<evidence type="ECO:0000313" key="2">
    <source>
        <dbReference type="Proteomes" id="UP001054945"/>
    </source>
</evidence>
<evidence type="ECO:0000313" key="1">
    <source>
        <dbReference type="EMBL" id="GIX84010.1"/>
    </source>
</evidence>
<proteinExistence type="predicted"/>
<reference evidence="1 2" key="1">
    <citation type="submission" date="2021-06" db="EMBL/GenBank/DDBJ databases">
        <title>Caerostris extrusa draft genome.</title>
        <authorList>
            <person name="Kono N."/>
            <person name="Arakawa K."/>
        </authorList>
    </citation>
    <scope>NUCLEOTIDE SEQUENCE [LARGE SCALE GENOMIC DNA]</scope>
</reference>
<dbReference type="Proteomes" id="UP001054945">
    <property type="component" value="Unassembled WGS sequence"/>
</dbReference>
<dbReference type="EMBL" id="BPLR01003389">
    <property type="protein sequence ID" value="GIX84010.1"/>
    <property type="molecule type" value="Genomic_DNA"/>
</dbReference>